<evidence type="ECO:0000256" key="1">
    <source>
        <dbReference type="SAM" id="Phobius"/>
    </source>
</evidence>
<keyword evidence="3" id="KW-1185">Reference proteome</keyword>
<protein>
    <submittedName>
        <fullName evidence="2">Uncharacterized protein</fullName>
    </submittedName>
</protein>
<dbReference type="EMBL" id="JADEYS010000028">
    <property type="protein sequence ID" value="MBE9399481.1"/>
    <property type="molecule type" value="Genomic_DNA"/>
</dbReference>
<dbReference type="RefSeq" id="WP_193955176.1">
    <property type="nucleotide sequence ID" value="NZ_JADEYS010000028.1"/>
</dbReference>
<name>A0A8J7KBU7_9GAMM</name>
<evidence type="ECO:0000313" key="3">
    <source>
        <dbReference type="Proteomes" id="UP000640333"/>
    </source>
</evidence>
<dbReference type="Proteomes" id="UP000640333">
    <property type="component" value="Unassembled WGS sequence"/>
</dbReference>
<sequence length="79" mass="8760">MKDINSDLRKLVLGNGIKGILLLMFLHYGFFSFLIHLIGLVTDFGKPAFGGPWGVLLFSCGMASVWLRWPCGSRSESNI</sequence>
<keyword evidence="1" id="KW-0812">Transmembrane</keyword>
<organism evidence="2 3">
    <name type="scientific">Pontibacterium sinense</name>
    <dbReference type="NCBI Taxonomy" id="2781979"/>
    <lineage>
        <taxon>Bacteria</taxon>
        <taxon>Pseudomonadati</taxon>
        <taxon>Pseudomonadota</taxon>
        <taxon>Gammaproteobacteria</taxon>
        <taxon>Oceanospirillales</taxon>
        <taxon>Oceanospirillaceae</taxon>
        <taxon>Pontibacterium</taxon>
    </lineage>
</organism>
<comment type="caution">
    <text evidence="2">The sequence shown here is derived from an EMBL/GenBank/DDBJ whole genome shotgun (WGS) entry which is preliminary data.</text>
</comment>
<evidence type="ECO:0000313" key="2">
    <source>
        <dbReference type="EMBL" id="MBE9399481.1"/>
    </source>
</evidence>
<keyword evidence="1" id="KW-1133">Transmembrane helix</keyword>
<accession>A0A8J7KBU7</accession>
<feature type="transmembrane region" description="Helical" evidence="1">
    <location>
        <begin position="20"/>
        <end position="39"/>
    </location>
</feature>
<proteinExistence type="predicted"/>
<keyword evidence="1" id="KW-0472">Membrane</keyword>
<gene>
    <name evidence="2" type="ORF">IOQ59_19645</name>
</gene>
<feature type="transmembrane region" description="Helical" evidence="1">
    <location>
        <begin position="51"/>
        <end position="69"/>
    </location>
</feature>
<reference evidence="2" key="1">
    <citation type="submission" date="2020-10" db="EMBL/GenBank/DDBJ databases">
        <title>Bacterium isolated from coastal waters sediment.</title>
        <authorList>
            <person name="Chen R.-J."/>
            <person name="Lu D.-C."/>
            <person name="Zhu K.-L."/>
            <person name="Du Z.-J."/>
        </authorList>
    </citation>
    <scope>NUCLEOTIDE SEQUENCE</scope>
    <source>
        <strain evidence="2">N1Y112</strain>
    </source>
</reference>
<dbReference type="AlphaFoldDB" id="A0A8J7KBU7"/>